<dbReference type="GO" id="GO:0003700">
    <property type="term" value="F:DNA-binding transcription factor activity"/>
    <property type="evidence" value="ECO:0007669"/>
    <property type="project" value="TreeGrafter"/>
</dbReference>
<dbReference type="InterPro" id="IPR001647">
    <property type="entry name" value="HTH_TetR"/>
</dbReference>
<gene>
    <name evidence="6" type="ORF">DDZ15_14560</name>
</gene>
<dbReference type="AlphaFoldDB" id="A0A316TSQ9"/>
<feature type="domain" description="HTH tetR-type" evidence="5">
    <location>
        <begin position="1"/>
        <end position="61"/>
    </location>
</feature>
<dbReference type="PANTHER" id="PTHR30055">
    <property type="entry name" value="HTH-TYPE TRANSCRIPTIONAL REGULATOR RUTR"/>
    <property type="match status" value="1"/>
</dbReference>
<reference evidence="6 7" key="1">
    <citation type="submission" date="2018-05" db="EMBL/GenBank/DDBJ databases">
        <title>Rhodohalobacter halophilus gen. nov., sp. nov., a moderately halophilic member of the family Balneolaceae.</title>
        <authorList>
            <person name="Liu Z.-W."/>
        </authorList>
    </citation>
    <scope>NUCLEOTIDE SEQUENCE [LARGE SCALE GENOMIC DNA]</scope>
    <source>
        <strain evidence="6 7">8A47</strain>
    </source>
</reference>
<accession>A0A316TSQ9</accession>
<evidence type="ECO:0000256" key="2">
    <source>
        <dbReference type="ARBA" id="ARBA00023125"/>
    </source>
</evidence>
<dbReference type="PROSITE" id="PS01081">
    <property type="entry name" value="HTH_TETR_1"/>
    <property type="match status" value="1"/>
</dbReference>
<feature type="DNA-binding region" description="H-T-H motif" evidence="4">
    <location>
        <begin position="24"/>
        <end position="43"/>
    </location>
</feature>
<protein>
    <submittedName>
        <fullName evidence="6">TetR/AcrR family transcriptional regulator</fullName>
    </submittedName>
</protein>
<evidence type="ECO:0000313" key="6">
    <source>
        <dbReference type="EMBL" id="PWN05294.1"/>
    </source>
</evidence>
<dbReference type="PANTHER" id="PTHR30055:SF212">
    <property type="entry name" value="TETR-FAMILY FAMILY TRANSCRIPTIONAL REGULATOR"/>
    <property type="match status" value="1"/>
</dbReference>
<sequence>MSLRREIIDVSKELLLKEGFAKLSMRKIANRAGVTATSIYLYFKNKDELLLALVEESIERLTSALKGAIDPSADPVKQLEKLTRTYVDYALENPQEYEIIYMVRPEEMPKYPREKFQQVRDIYEMIASIIRSGIEKHVLDVDDPMISAYTIWAQLHGVVSVVLSKRLDTRIPKQPFLDHAIDQIIHGFIIQRTPA</sequence>
<dbReference type="InterPro" id="IPR009057">
    <property type="entry name" value="Homeodomain-like_sf"/>
</dbReference>
<keyword evidence="3" id="KW-0804">Transcription</keyword>
<dbReference type="PROSITE" id="PS50977">
    <property type="entry name" value="HTH_TETR_2"/>
    <property type="match status" value="1"/>
</dbReference>
<dbReference type="Pfam" id="PF00440">
    <property type="entry name" value="TetR_N"/>
    <property type="match status" value="1"/>
</dbReference>
<organism evidence="6 7">
    <name type="scientific">Rhodohalobacter mucosus</name>
    <dbReference type="NCBI Taxonomy" id="2079485"/>
    <lineage>
        <taxon>Bacteria</taxon>
        <taxon>Pseudomonadati</taxon>
        <taxon>Balneolota</taxon>
        <taxon>Balneolia</taxon>
        <taxon>Balneolales</taxon>
        <taxon>Balneolaceae</taxon>
        <taxon>Rhodohalobacter</taxon>
    </lineage>
</organism>
<dbReference type="GO" id="GO:0000976">
    <property type="term" value="F:transcription cis-regulatory region binding"/>
    <property type="evidence" value="ECO:0007669"/>
    <property type="project" value="TreeGrafter"/>
</dbReference>
<dbReference type="Pfam" id="PF13305">
    <property type="entry name" value="TetR_C_33"/>
    <property type="match status" value="1"/>
</dbReference>
<dbReference type="Gene3D" id="1.10.357.10">
    <property type="entry name" value="Tetracycline Repressor, domain 2"/>
    <property type="match status" value="1"/>
</dbReference>
<evidence type="ECO:0000259" key="5">
    <source>
        <dbReference type="PROSITE" id="PS50977"/>
    </source>
</evidence>
<dbReference type="PRINTS" id="PR00455">
    <property type="entry name" value="HTHTETR"/>
</dbReference>
<dbReference type="InterPro" id="IPR050109">
    <property type="entry name" value="HTH-type_TetR-like_transc_reg"/>
</dbReference>
<evidence type="ECO:0000256" key="3">
    <source>
        <dbReference type="ARBA" id="ARBA00023163"/>
    </source>
</evidence>
<dbReference type="EMBL" id="QGGB01000010">
    <property type="protein sequence ID" value="PWN05294.1"/>
    <property type="molecule type" value="Genomic_DNA"/>
</dbReference>
<evidence type="ECO:0000256" key="4">
    <source>
        <dbReference type="PROSITE-ProRule" id="PRU00335"/>
    </source>
</evidence>
<dbReference type="InterPro" id="IPR025996">
    <property type="entry name" value="MT1864/Rv1816-like_C"/>
</dbReference>
<comment type="caution">
    <text evidence="6">The sequence shown here is derived from an EMBL/GenBank/DDBJ whole genome shotgun (WGS) entry which is preliminary data.</text>
</comment>
<dbReference type="InterPro" id="IPR036271">
    <property type="entry name" value="Tet_transcr_reg_TetR-rel_C_sf"/>
</dbReference>
<dbReference type="SUPFAM" id="SSF46689">
    <property type="entry name" value="Homeodomain-like"/>
    <property type="match status" value="1"/>
</dbReference>
<dbReference type="Proteomes" id="UP000245533">
    <property type="component" value="Unassembled WGS sequence"/>
</dbReference>
<evidence type="ECO:0000256" key="1">
    <source>
        <dbReference type="ARBA" id="ARBA00023015"/>
    </source>
</evidence>
<name>A0A316TSQ9_9BACT</name>
<dbReference type="RefSeq" id="WP_109647851.1">
    <property type="nucleotide sequence ID" value="NZ_QGGB01000010.1"/>
</dbReference>
<keyword evidence="2 4" id="KW-0238">DNA-binding</keyword>
<keyword evidence="7" id="KW-1185">Reference proteome</keyword>
<dbReference type="InterPro" id="IPR023772">
    <property type="entry name" value="DNA-bd_HTH_TetR-type_CS"/>
</dbReference>
<keyword evidence="1" id="KW-0805">Transcription regulation</keyword>
<evidence type="ECO:0000313" key="7">
    <source>
        <dbReference type="Proteomes" id="UP000245533"/>
    </source>
</evidence>
<dbReference type="OrthoDB" id="6430772at2"/>
<dbReference type="SUPFAM" id="SSF48498">
    <property type="entry name" value="Tetracyclin repressor-like, C-terminal domain"/>
    <property type="match status" value="1"/>
</dbReference>
<proteinExistence type="predicted"/>